<feature type="compositionally biased region" description="Basic residues" evidence="7">
    <location>
        <begin position="171"/>
        <end position="182"/>
    </location>
</feature>
<dbReference type="GO" id="GO:0000329">
    <property type="term" value="C:fungal-type vacuole membrane"/>
    <property type="evidence" value="ECO:0007669"/>
    <property type="project" value="TreeGrafter"/>
</dbReference>
<dbReference type="STRING" id="4999.A0A1Y1URY6"/>
<feature type="compositionally biased region" description="Polar residues" evidence="7">
    <location>
        <begin position="196"/>
        <end position="216"/>
    </location>
</feature>
<dbReference type="SMART" id="SM00679">
    <property type="entry name" value="CTNS"/>
    <property type="match status" value="2"/>
</dbReference>
<dbReference type="OrthoDB" id="8048523at2759"/>
<dbReference type="PANTHER" id="PTHR16201:SF34">
    <property type="entry name" value="LYSOSOMAL AMINO ACID TRANSPORTER 1"/>
    <property type="match status" value="1"/>
</dbReference>
<feature type="transmembrane region" description="Helical" evidence="8">
    <location>
        <begin position="350"/>
        <end position="369"/>
    </location>
</feature>
<dbReference type="AlphaFoldDB" id="A0A1Y1URY6"/>
<proteinExistence type="inferred from homology"/>
<dbReference type="Proteomes" id="UP000193218">
    <property type="component" value="Unassembled WGS sequence"/>
</dbReference>
<comment type="subcellular location">
    <subcellularLocation>
        <location evidence="1">Membrane</location>
        <topology evidence="1">Multi-pass membrane protein</topology>
    </subcellularLocation>
</comment>
<comment type="caution">
    <text evidence="9">The sequence shown here is derived from an EMBL/GenBank/DDBJ whole genome shotgun (WGS) entry which is preliminary data.</text>
</comment>
<dbReference type="InParanoid" id="A0A1Y1URY6"/>
<evidence type="ECO:0000256" key="2">
    <source>
        <dbReference type="ARBA" id="ARBA00022692"/>
    </source>
</evidence>
<dbReference type="FunFam" id="1.20.1280.290:FF:000009">
    <property type="entry name" value="PQ loop repeat family protein"/>
    <property type="match status" value="1"/>
</dbReference>
<keyword evidence="3 8" id="KW-1133">Transmembrane helix</keyword>
<evidence type="ECO:0000313" key="9">
    <source>
        <dbReference type="EMBL" id="ORX39935.1"/>
    </source>
</evidence>
<dbReference type="GeneID" id="33559665"/>
<accession>A0A1Y1URY6</accession>
<protein>
    <submittedName>
        <fullName evidence="9">PQ loop repeat-domain-containing protein</fullName>
    </submittedName>
</protein>
<reference evidence="9 10" key="1">
    <citation type="submission" date="2017-03" db="EMBL/GenBank/DDBJ databases">
        <title>Widespread Adenine N6-methylation of Active Genes in Fungi.</title>
        <authorList>
            <consortium name="DOE Joint Genome Institute"/>
            <person name="Mondo S.J."/>
            <person name="Dannebaum R.O."/>
            <person name="Kuo R.C."/>
            <person name="Louie K.B."/>
            <person name="Bewick A.J."/>
            <person name="Labutti K."/>
            <person name="Haridas S."/>
            <person name="Kuo A."/>
            <person name="Salamov A."/>
            <person name="Ahrendt S.R."/>
            <person name="Lau R."/>
            <person name="Bowen B.P."/>
            <person name="Lipzen A."/>
            <person name="Sullivan W."/>
            <person name="Andreopoulos W.B."/>
            <person name="Clum A."/>
            <person name="Lindquist E."/>
            <person name="Daum C."/>
            <person name="Northen T.R."/>
            <person name="Ramamoorthy G."/>
            <person name="Schmitz R.J."/>
            <person name="Gryganskyi A."/>
            <person name="Culley D."/>
            <person name="Magnuson J."/>
            <person name="James T.Y."/>
            <person name="O'Malley M.A."/>
            <person name="Stajich J.E."/>
            <person name="Spatafora J.W."/>
            <person name="Visel A."/>
            <person name="Grigoriev I.V."/>
        </authorList>
    </citation>
    <scope>NUCLEOTIDE SEQUENCE [LARGE SCALE GENOMIC DNA]</scope>
    <source>
        <strain evidence="9 10">NRRL Y-17943</strain>
    </source>
</reference>
<name>A0A1Y1URY6_9TREE</name>
<feature type="region of interest" description="Disordered" evidence="7">
    <location>
        <begin position="171"/>
        <end position="269"/>
    </location>
</feature>
<gene>
    <name evidence="9" type="ORF">BD324DRAFT_648553</name>
</gene>
<dbReference type="Pfam" id="PF04193">
    <property type="entry name" value="PQ-loop"/>
    <property type="match status" value="2"/>
</dbReference>
<evidence type="ECO:0000256" key="1">
    <source>
        <dbReference type="ARBA" id="ARBA00004141"/>
    </source>
</evidence>
<organism evidence="9 10">
    <name type="scientific">Kockovaella imperatae</name>
    <dbReference type="NCBI Taxonomy" id="4999"/>
    <lineage>
        <taxon>Eukaryota</taxon>
        <taxon>Fungi</taxon>
        <taxon>Dikarya</taxon>
        <taxon>Basidiomycota</taxon>
        <taxon>Agaricomycotina</taxon>
        <taxon>Tremellomycetes</taxon>
        <taxon>Tremellales</taxon>
        <taxon>Cuniculitremaceae</taxon>
        <taxon>Kockovaella</taxon>
    </lineage>
</organism>
<dbReference type="PANTHER" id="PTHR16201">
    <property type="entry name" value="SEVEN TRANSMEMBRANE PROTEIN 1-RELATED"/>
    <property type="match status" value="1"/>
</dbReference>
<feature type="compositionally biased region" description="Basic and acidic residues" evidence="7">
    <location>
        <begin position="236"/>
        <end position="253"/>
    </location>
</feature>
<sequence length="388" mass="43271">MVPVETLSRNFGYLSICCWLCAQLPQVVKNYRLKSCEGLSLPFLVTWLLGDVGNLVGCVLTDQLPFQTYLAAYFCLVDLSLLYQFFYYRAKFQIHHPAALTSRDSYIFTPGITQSLILPPAPPSSPHLRTTTLPDGRPRRHVRTYTEPIYSRTDEHAAVYAAVLDVARAAKRASRTRSRSRRPNSQMHDSIMSDASGRSSSTIESLRHMSASSPNLVDTRGRNMRRTAGITMSAAHPEDQDPPREGGATRDPSRSISVARNSEDRNRGRRKAGVAFMALGCLFTLRQLSSVSDGIVLIQHPDHPPPPPPPSFQHVVGRLSAWACTTLYLSSRLPQIWKNFTRRSVEGLSMYLFLFAFLGNTFYVISILVNPGASNPSESTHYLLEALP</sequence>
<dbReference type="GO" id="GO:0034488">
    <property type="term" value="P:basic amino acid transmembrane export from vacuole"/>
    <property type="evidence" value="ECO:0007669"/>
    <property type="project" value="TreeGrafter"/>
</dbReference>
<keyword evidence="10" id="KW-1185">Reference proteome</keyword>
<evidence type="ECO:0000256" key="3">
    <source>
        <dbReference type="ARBA" id="ARBA00022989"/>
    </source>
</evidence>
<keyword evidence="4 8" id="KW-0472">Membrane</keyword>
<keyword evidence="2 8" id="KW-0812">Transmembrane</keyword>
<dbReference type="EMBL" id="NBSH01000002">
    <property type="protein sequence ID" value="ORX39935.1"/>
    <property type="molecule type" value="Genomic_DNA"/>
</dbReference>
<evidence type="ECO:0000256" key="7">
    <source>
        <dbReference type="SAM" id="MobiDB-lite"/>
    </source>
</evidence>
<comment type="similarity">
    <text evidence="5">Belongs to the laat-1 family.</text>
</comment>
<dbReference type="GO" id="GO:0015174">
    <property type="term" value="F:basic amino acid transmembrane transporter activity"/>
    <property type="evidence" value="ECO:0007669"/>
    <property type="project" value="TreeGrafter"/>
</dbReference>
<dbReference type="InterPro" id="IPR006603">
    <property type="entry name" value="PQ-loop_rpt"/>
</dbReference>
<dbReference type="Gene3D" id="1.20.1280.290">
    <property type="match status" value="2"/>
</dbReference>
<dbReference type="RefSeq" id="XP_021873720.1">
    <property type="nucleotide sequence ID" value="XM_022017856.1"/>
</dbReference>
<feature type="region of interest" description="Disordered" evidence="7">
    <location>
        <begin position="119"/>
        <end position="139"/>
    </location>
</feature>
<evidence type="ECO:0000256" key="4">
    <source>
        <dbReference type="ARBA" id="ARBA00023136"/>
    </source>
</evidence>
<evidence type="ECO:0000313" key="10">
    <source>
        <dbReference type="Proteomes" id="UP000193218"/>
    </source>
</evidence>
<evidence type="ECO:0000256" key="8">
    <source>
        <dbReference type="SAM" id="Phobius"/>
    </source>
</evidence>
<feature type="transmembrane region" description="Helical" evidence="8">
    <location>
        <begin position="70"/>
        <end position="88"/>
    </location>
</feature>
<evidence type="ECO:0000256" key="5">
    <source>
        <dbReference type="ARBA" id="ARBA00038039"/>
    </source>
</evidence>
<evidence type="ECO:0000256" key="6">
    <source>
        <dbReference type="ARBA" id="ARBA00050768"/>
    </source>
</evidence>
<dbReference type="InterPro" id="IPR051415">
    <property type="entry name" value="LAAT-1"/>
</dbReference>
<comment type="catalytic activity">
    <reaction evidence="6">
        <text>L-histidine(out) + L-arginine(in) = L-histidine(in) + L-arginine(out)</text>
        <dbReference type="Rhea" id="RHEA:71063"/>
        <dbReference type="ChEBI" id="CHEBI:32682"/>
        <dbReference type="ChEBI" id="CHEBI:57595"/>
    </reaction>
</comment>